<feature type="transmembrane region" description="Helical" evidence="1">
    <location>
        <begin position="103"/>
        <end position="128"/>
    </location>
</feature>
<feature type="transmembrane region" description="Helical" evidence="1">
    <location>
        <begin position="484"/>
        <end position="508"/>
    </location>
</feature>
<dbReference type="EMBL" id="LFVU01000007">
    <property type="protein sequence ID" value="KMT22554.1"/>
    <property type="molecule type" value="Genomic_DNA"/>
</dbReference>
<feature type="transmembrane region" description="Helical" evidence="1">
    <location>
        <begin position="140"/>
        <end position="162"/>
    </location>
</feature>
<proteinExistence type="predicted"/>
<dbReference type="PATRIC" id="fig|1121307.3.peg.103"/>
<feature type="transmembrane region" description="Helical" evidence="1">
    <location>
        <begin position="454"/>
        <end position="478"/>
    </location>
</feature>
<evidence type="ECO:0000313" key="2">
    <source>
        <dbReference type="EMBL" id="KMT22554.1"/>
    </source>
</evidence>
<dbReference type="InterPro" id="IPR031584">
    <property type="entry name" value="Put_ABC_export"/>
</dbReference>
<evidence type="ECO:0000313" key="3">
    <source>
        <dbReference type="Proteomes" id="UP000036756"/>
    </source>
</evidence>
<feature type="transmembrane region" description="Helical" evidence="1">
    <location>
        <begin position="323"/>
        <end position="343"/>
    </location>
</feature>
<keyword evidence="3" id="KW-1185">Reference proteome</keyword>
<dbReference type="AlphaFoldDB" id="A0A0J8DEA5"/>
<dbReference type="Pfam" id="PF16962">
    <property type="entry name" value="ABC_export"/>
    <property type="match status" value="1"/>
</dbReference>
<evidence type="ECO:0000256" key="1">
    <source>
        <dbReference type="SAM" id="Phobius"/>
    </source>
</evidence>
<feature type="transmembrane region" description="Helical" evidence="1">
    <location>
        <begin position="421"/>
        <end position="442"/>
    </location>
</feature>
<comment type="caution">
    <text evidence="2">The sequence shown here is derived from an EMBL/GenBank/DDBJ whole genome shotgun (WGS) entry which is preliminary data.</text>
</comment>
<feature type="transmembrane region" description="Helical" evidence="1">
    <location>
        <begin position="26"/>
        <end position="46"/>
    </location>
</feature>
<accession>A0A0J8DEA5</accession>
<sequence length="522" mass="57578">MKSLGYLLITTMKNFIKDLKNNPAKIVVYIVFILLLGSVIFSRNSVTTGKNFRDISELYAIIFALYASVFLLGCLKGFSSGASFFSMADVNILFSTPISSKKILVYGLFKQIGTSLLVGFFLLFQYGWLNASYNVSIGELVIILLGYGMVMLSSQVTSMAIYSYTSGDESRKRILKSIIISLCILVSVYILLPLIANRGNIIGSAVTSINSSVLNFIPIIGWVKYAVVGVLTMNYASLLLGVVATIVYIALILVAIVKSRSNYYEDVLKATEVSFSAITAKKEGKAGQAIPMNVKVGKTGIGKGIGADVFFHKHMIENRRSKVFVLDLTSLLMILFCIVFAVILGKENIGGIFSFATYMQIFTVSLGRWGRELISPYVYMIPVDPFKKLIMICLESVYKMSAEAILLFVPIGMIIHLSFGEIIICIIARIGFGILLMAGTILQQRVFGSILNKIIIFMLYIVVMIILSLPGIVLGYFIGSMIKFIPIVFSILIGTVISNLLISLIILYTCRNILNYAELNNR</sequence>
<keyword evidence="1" id="KW-0472">Membrane</keyword>
<keyword evidence="1" id="KW-0812">Transmembrane</keyword>
<dbReference type="Proteomes" id="UP000036756">
    <property type="component" value="Unassembled WGS sequence"/>
</dbReference>
<dbReference type="RefSeq" id="WP_048569966.1">
    <property type="nucleotide sequence ID" value="NZ_LFVU01000007.1"/>
</dbReference>
<feature type="transmembrane region" description="Helical" evidence="1">
    <location>
        <begin position="58"/>
        <end position="78"/>
    </location>
</feature>
<reference evidence="2 3" key="1">
    <citation type="submission" date="2015-06" db="EMBL/GenBank/DDBJ databases">
        <title>Draft genome sequence of the purine-degrading Clostridium cylindrosporum HC-1 (DSM 605).</title>
        <authorList>
            <person name="Poehlein A."/>
            <person name="Schiel-Bengelsdorf B."/>
            <person name="Bengelsdorf F."/>
            <person name="Daniel R."/>
            <person name="Duerre P."/>
        </authorList>
    </citation>
    <scope>NUCLEOTIDE SEQUENCE [LARGE SCALE GENOMIC DNA]</scope>
    <source>
        <strain evidence="2 3">DSM 605</strain>
    </source>
</reference>
<name>A0A0J8DEA5_CLOCY</name>
<organism evidence="2 3">
    <name type="scientific">Clostridium cylindrosporum DSM 605</name>
    <dbReference type="NCBI Taxonomy" id="1121307"/>
    <lineage>
        <taxon>Bacteria</taxon>
        <taxon>Bacillati</taxon>
        <taxon>Bacillota</taxon>
        <taxon>Clostridia</taxon>
        <taxon>Eubacteriales</taxon>
        <taxon>Clostridiaceae</taxon>
        <taxon>Clostridium</taxon>
    </lineage>
</organism>
<feature type="transmembrane region" description="Helical" evidence="1">
    <location>
        <begin position="389"/>
        <end position="415"/>
    </location>
</feature>
<feature type="transmembrane region" description="Helical" evidence="1">
    <location>
        <begin position="174"/>
        <end position="194"/>
    </location>
</feature>
<keyword evidence="1" id="KW-1133">Transmembrane helix</keyword>
<protein>
    <recommendedName>
        <fullName evidence="4">ABC exporter</fullName>
    </recommendedName>
</protein>
<dbReference type="STRING" id="1121307.CLCY_10c01010"/>
<feature type="transmembrane region" description="Helical" evidence="1">
    <location>
        <begin position="235"/>
        <end position="257"/>
    </location>
</feature>
<feature type="transmembrane region" description="Helical" evidence="1">
    <location>
        <begin position="201"/>
        <end position="223"/>
    </location>
</feature>
<evidence type="ECO:0008006" key="4">
    <source>
        <dbReference type="Google" id="ProtNLM"/>
    </source>
</evidence>
<gene>
    <name evidence="2" type="ORF">CLCY_10c01010</name>
</gene>